<proteinExistence type="predicted"/>
<accession>A0AC55CT65</accession>
<evidence type="ECO:0000313" key="2">
    <source>
        <dbReference type="RefSeq" id="XP_045142689.1"/>
    </source>
</evidence>
<dbReference type="Proteomes" id="UP000694863">
    <property type="component" value="Unplaced"/>
</dbReference>
<protein>
    <submittedName>
        <fullName evidence="2">LOW QUALITY PROTEIN: WD repeat-containing protein 97</fullName>
    </submittedName>
</protein>
<keyword evidence="1" id="KW-1185">Reference proteome</keyword>
<name>A0AC55CT65_ECHTE</name>
<sequence length="1635" mass="179259">MDLCDTDAPDAPEQRLFRGKNESLCSEPTQFLRIFTTSLRWLSMTPRSRAQERWLRLRRGLRDLVEKEKKAEMRVACLTHGLEPLRRLDMAAGLCSVAQDPLSGRLVVLDGKGVLHLHKKDGWAQEKLGAPAQITGLVAVPGTLGAQSRFVGWGPAGLVILGPTLCLLWQSQPGLGPGQTLEPTSCLPVPNSDLLVVARMDGALELWKFRLGGRFLVPLGPCLQPPRSVRGVLSRMTLGGAPPCLLPPCFAAYGTAVLTFDLHSWALVDVHRDLHKKVTASRDSTVKVWEPDWQIRTVFVGHTGPVTALAVLPNTALVLSASQDGTLRTWDLQAVAQVGEVALGCWGLNMSSCSVNTLLAPASPGWPVLSLSNCSVELWRIRELYSLLAQLPAQVLHLQVVPALPAHLHPLPMRLVCTCADGSVGLVSANSGRAVTALLLGPDDCAVAVAYCLPCEVLWLLTRTGHLVRASAAFCPMRVLDRVPPPAAPMGQPCCLHLYSHLTDSRSARNSWEATRHCPAELYRGNTARALKDKNRYLPVVGHTDGALSVLEWHSTRTVFHIEAHSPGPVTAIASTWNCLVSSGCDLVVKMWRVFPYAEESLSLLRTFSCCHPVVALCVFGKHITVAFEAPATATYGLVQLGTGNHPRHDHQPQDDPTDHITGLVCCPALKLLASASLDCTIRIWTTENRLLRLLKLNGAPQALTFCNDSGDLVLALGSRLGLVPHRVYLPTSYLVEKLCQKAPDFIDDPPLPLTSQESLTSAQLQKLASLRRSACLSGTKSFIYQYQASQQPVVKEDFESLSARDQDLQRLRQGLVVPAAHPPASSQLRQEAFDNYLRLIYGSSLVGRVPATPALPLSTLVPPSAPGRPMPIPAISLPGHGNRTGALSMGPHGAPCGESGSLAPSLKDLAPTPPVALPVSLKAHSRTSQIRLKRRPKELLCKLTGFFPATLQPPDQPVLRPIPFPGSIPNSVVLQHLWLPTEMGGLGALAQLSTSQAHSRQEGSWLGVGAGGRASSPPPASLSFLFPQTRGSLENVWLRDTKGYHAPWQQMLLGWLGGEEEAQLEETEEEEDTDMDELYWASTPTSLGSQRPRSNELFERLELQAESLALISDLQGPSHVGVSEVSEPSPWEERCVHLPRFLHYFLRQNWFKRLFPAFTLEAYPEMGTREGLASLLASLLKEASWRDGVDILNALLILLPDTGCHFRKRLKDILLHLLNQDPPPSLQDRTQKQFAMLSLQLLLACSLEIRDLVLELLSYALYSPAACQPELKMLLSQLGLQDPNCILSQMMTWVQGSEHHSKALLRKRCSQKLECMIQKLQVGAPLGRGSHASFSGAGTWAQDRPCRQGPCWGRSASSSGWFRQGPQGAPALVTHYPSHWWDPPSQPFPDRSPVEPEQSLPRASISQDLSYFHFSRSLPSSVLLQHISRVPLTPGSKARRSLGPQDSRAQATKEQLQAWRTRQALSRSLQAFAGSPAAAMPQDPMLLPGHTDALYWQQLDLESIDALNYFCEQLEHYGSALLEEPELQLPSPAPLRPHTPNTVVRQPLDRWYQPIRRLQESRVPATRVNLKGRNPPGICAGGPLRLLKLPLPRVQLGPFPAGWPSPARPLPPLLLQPALQRYFLPEEADPASHR</sequence>
<gene>
    <name evidence="2" type="primary">WDR97</name>
</gene>
<organism evidence="1 2">
    <name type="scientific">Echinops telfairi</name>
    <name type="common">Lesser hedgehog tenrec</name>
    <dbReference type="NCBI Taxonomy" id="9371"/>
    <lineage>
        <taxon>Eukaryota</taxon>
        <taxon>Metazoa</taxon>
        <taxon>Chordata</taxon>
        <taxon>Craniata</taxon>
        <taxon>Vertebrata</taxon>
        <taxon>Euteleostomi</taxon>
        <taxon>Mammalia</taxon>
        <taxon>Eutheria</taxon>
        <taxon>Afrotheria</taxon>
        <taxon>Tenrecidae</taxon>
        <taxon>Tenrecinae</taxon>
        <taxon>Echinops</taxon>
    </lineage>
</organism>
<evidence type="ECO:0000313" key="1">
    <source>
        <dbReference type="Proteomes" id="UP000694863"/>
    </source>
</evidence>
<reference evidence="2" key="1">
    <citation type="submission" date="2025-08" db="UniProtKB">
        <authorList>
            <consortium name="RefSeq"/>
        </authorList>
    </citation>
    <scope>IDENTIFICATION</scope>
</reference>
<dbReference type="RefSeq" id="XP_045142689.1">
    <property type="nucleotide sequence ID" value="XM_045286754.1"/>
</dbReference>